<dbReference type="OrthoDB" id="2325716at2759"/>
<dbReference type="Proteomes" id="UP000681722">
    <property type="component" value="Unassembled WGS sequence"/>
</dbReference>
<dbReference type="PANTHER" id="PTHR19871:SF40">
    <property type="entry name" value="TETRATRICOPEPTIDE REPEAT PROTEIN 41-RELATED"/>
    <property type="match status" value="1"/>
</dbReference>
<dbReference type="Proteomes" id="UP000663829">
    <property type="component" value="Unassembled WGS sequence"/>
</dbReference>
<keyword evidence="3" id="KW-1185">Reference proteome</keyword>
<dbReference type="InterPro" id="IPR052752">
    <property type="entry name" value="NACHT-WD_repeat"/>
</dbReference>
<proteinExistence type="predicted"/>
<sequence>MLRSGLATSEDEGVALTHLRAGEASISVRKLHVKHRGVSLGRGLFSLCCRPLEEEFQIFDFPQNRFAGSHEVEIGELSDLKKHLSEGDNQTTFVEITRFDETLAVDILNSWLTRDKRKLTKIQRNGWLKPQMLKCDTPLFLSLIYDQTLTWHSYDRTISKDFRSIVRTEDAVRYLFCQLSQRHGTVLFQSSMKYIRLIGGLTENELEDILSLDDDVLKSVFVHYLPSLLIFRLPGTLWIRIKNDMKKYLVEREIDGLTCIYFYHRSFQDYEFKNDRIFSNLDRYRLEYFSDKYQQPTLKEYQVDDKLKEKYRYSSSLVQTNRCLSVMQPIKMKTIKYNLRRIKQLLKDPSNASEYTLCDYEFMVAYLYICIYIYLIYEFKVNSLLNKWSRIRKFNNFDLASFILSLYESVYPILDQYPSNLAYELSSRRASLIHYSTTHHHLPILRTLYAQCTENCILQNVLNHPQSQPLLTQQFDMIHHIIISDNYFYILTDTQLLKTSIDRYTADSGWQLNLSLKNTYKSFAYRSERRCSYICLYSSYRILIFRIKNDLSFASEQPEIYFEMNISNSGINE</sequence>
<evidence type="ECO:0000313" key="3">
    <source>
        <dbReference type="Proteomes" id="UP000663829"/>
    </source>
</evidence>
<evidence type="ECO:0000313" key="2">
    <source>
        <dbReference type="EMBL" id="CAF3995642.1"/>
    </source>
</evidence>
<gene>
    <name evidence="1" type="ORF">GPM918_LOCUS25270</name>
    <name evidence="2" type="ORF">SRO942_LOCUS25276</name>
</gene>
<dbReference type="PANTHER" id="PTHR19871">
    <property type="entry name" value="BETA TRANSDUCIN-RELATED PROTEIN"/>
    <property type="match status" value="1"/>
</dbReference>
<evidence type="ECO:0000313" key="1">
    <source>
        <dbReference type="EMBL" id="CAF1233033.1"/>
    </source>
</evidence>
<reference evidence="1" key="1">
    <citation type="submission" date="2021-02" db="EMBL/GenBank/DDBJ databases">
        <authorList>
            <person name="Nowell W R."/>
        </authorList>
    </citation>
    <scope>NUCLEOTIDE SEQUENCE</scope>
</reference>
<dbReference type="EMBL" id="CAJOBC010009755">
    <property type="protein sequence ID" value="CAF3995642.1"/>
    <property type="molecule type" value="Genomic_DNA"/>
</dbReference>
<accession>A0A814YPY0</accession>
<dbReference type="AlphaFoldDB" id="A0A814YPY0"/>
<dbReference type="EMBL" id="CAJNOQ010009750">
    <property type="protein sequence ID" value="CAF1233033.1"/>
    <property type="molecule type" value="Genomic_DNA"/>
</dbReference>
<protein>
    <submittedName>
        <fullName evidence="1">Uncharacterized protein</fullName>
    </submittedName>
</protein>
<name>A0A814YPY0_9BILA</name>
<organism evidence="1 3">
    <name type="scientific">Didymodactylos carnosus</name>
    <dbReference type="NCBI Taxonomy" id="1234261"/>
    <lineage>
        <taxon>Eukaryota</taxon>
        <taxon>Metazoa</taxon>
        <taxon>Spiralia</taxon>
        <taxon>Gnathifera</taxon>
        <taxon>Rotifera</taxon>
        <taxon>Eurotatoria</taxon>
        <taxon>Bdelloidea</taxon>
        <taxon>Philodinida</taxon>
        <taxon>Philodinidae</taxon>
        <taxon>Didymodactylos</taxon>
    </lineage>
</organism>
<comment type="caution">
    <text evidence="1">The sequence shown here is derived from an EMBL/GenBank/DDBJ whole genome shotgun (WGS) entry which is preliminary data.</text>
</comment>